<dbReference type="InterPro" id="IPR053790">
    <property type="entry name" value="P5CR-like_CS"/>
</dbReference>
<dbReference type="NCBIfam" id="TIGR00112">
    <property type="entry name" value="proC"/>
    <property type="match status" value="1"/>
</dbReference>
<dbReference type="InterPro" id="IPR008927">
    <property type="entry name" value="6-PGluconate_DH-like_C_sf"/>
</dbReference>
<dbReference type="InterPro" id="IPR000304">
    <property type="entry name" value="Pyrroline-COOH_reductase"/>
</dbReference>
<protein>
    <submittedName>
        <fullName evidence="6">Pyrroline-5-carboxylate reductase</fullName>
        <ecNumber evidence="6">1.5.1.2</ecNumber>
    </submittedName>
</protein>
<comment type="caution">
    <text evidence="6">The sequence shown here is derived from an EMBL/GenBank/DDBJ whole genome shotgun (WGS) entry which is preliminary data.</text>
</comment>
<dbReference type="GO" id="GO:0055129">
    <property type="term" value="P:L-proline biosynthetic process"/>
    <property type="evidence" value="ECO:0007669"/>
    <property type="project" value="TreeGrafter"/>
</dbReference>
<name>A0A645DQ74_9ZZZZ</name>
<dbReference type="EMBL" id="VSSQ01038371">
    <property type="protein sequence ID" value="MPM91288.1"/>
    <property type="molecule type" value="Genomic_DNA"/>
</dbReference>
<feature type="domain" description="Pyrroline-5-carboxylate reductase dimerisation" evidence="5">
    <location>
        <begin position="163"/>
        <end position="264"/>
    </location>
</feature>
<evidence type="ECO:0000256" key="1">
    <source>
        <dbReference type="ARBA" id="ARBA00005525"/>
    </source>
</evidence>
<dbReference type="Gene3D" id="1.10.3730.10">
    <property type="entry name" value="ProC C-terminal domain-like"/>
    <property type="match status" value="1"/>
</dbReference>
<dbReference type="SUPFAM" id="SSF48179">
    <property type="entry name" value="6-phosphogluconate dehydrogenase C-terminal domain-like"/>
    <property type="match status" value="1"/>
</dbReference>
<dbReference type="PANTHER" id="PTHR11645:SF0">
    <property type="entry name" value="PYRROLINE-5-CARBOXYLATE REDUCTASE 3"/>
    <property type="match status" value="1"/>
</dbReference>
<feature type="domain" description="Pyrroline-5-carboxylate reductase catalytic N-terminal" evidence="4">
    <location>
        <begin position="9"/>
        <end position="98"/>
    </location>
</feature>
<dbReference type="InterPro" id="IPR036291">
    <property type="entry name" value="NAD(P)-bd_dom_sf"/>
</dbReference>
<proteinExistence type="inferred from homology"/>
<evidence type="ECO:0000259" key="5">
    <source>
        <dbReference type="Pfam" id="PF14748"/>
    </source>
</evidence>
<dbReference type="PANTHER" id="PTHR11645">
    <property type="entry name" value="PYRROLINE-5-CARBOXYLATE REDUCTASE"/>
    <property type="match status" value="1"/>
</dbReference>
<dbReference type="FunFam" id="1.10.3730.10:FF:000001">
    <property type="entry name" value="Pyrroline-5-carboxylate reductase"/>
    <property type="match status" value="1"/>
</dbReference>
<gene>
    <name evidence="6" type="primary">proC_37</name>
    <name evidence="6" type="ORF">SDC9_138416</name>
</gene>
<evidence type="ECO:0000256" key="2">
    <source>
        <dbReference type="ARBA" id="ARBA00022857"/>
    </source>
</evidence>
<keyword evidence="2" id="KW-0521">NADP</keyword>
<organism evidence="6">
    <name type="scientific">bioreactor metagenome</name>
    <dbReference type="NCBI Taxonomy" id="1076179"/>
    <lineage>
        <taxon>unclassified sequences</taxon>
        <taxon>metagenomes</taxon>
        <taxon>ecological metagenomes</taxon>
    </lineage>
</organism>
<dbReference type="Gene3D" id="3.40.50.720">
    <property type="entry name" value="NAD(P)-binding Rossmann-like Domain"/>
    <property type="match status" value="1"/>
</dbReference>
<dbReference type="SUPFAM" id="SSF51735">
    <property type="entry name" value="NAD(P)-binding Rossmann-fold domains"/>
    <property type="match status" value="1"/>
</dbReference>
<evidence type="ECO:0000259" key="4">
    <source>
        <dbReference type="Pfam" id="PF03807"/>
    </source>
</evidence>
<dbReference type="AlphaFoldDB" id="A0A645DQ74"/>
<keyword evidence="3 6" id="KW-0560">Oxidoreductase</keyword>
<dbReference type="InterPro" id="IPR028939">
    <property type="entry name" value="P5C_Rdtase_cat_N"/>
</dbReference>
<dbReference type="PIRSF" id="PIRSF000193">
    <property type="entry name" value="Pyrrol-5-carb_rd"/>
    <property type="match status" value="1"/>
</dbReference>
<evidence type="ECO:0000256" key="3">
    <source>
        <dbReference type="ARBA" id="ARBA00023002"/>
    </source>
</evidence>
<dbReference type="HAMAP" id="MF_01925">
    <property type="entry name" value="P5C_reductase"/>
    <property type="match status" value="1"/>
</dbReference>
<accession>A0A645DQ74</accession>
<sequence length="266" mass="27065">MTGRTTADVVVVGGGVMGTAIASGLVADGWTRVRVVEPSADRRAELASVAGLQVVASATEITGTPEVIAVVVKPKIAATACQQIAPLIGEQTLVMSMCAGVPLGLLAEHLPGGTPVVRVMPNTPAQVGAGMSALSPNETVSPQQLDLATSLMQAVGETMIVPESLQDAVTAVSGSGPAYVFYLAEALTEAGVQVGLTRQQADKLARQTIIGSARLLAAGEHPTVLRERVTSPGGTTAAGIRALDAHATRAAVSDAVWAAYRRSRGE</sequence>
<dbReference type="Pfam" id="PF03807">
    <property type="entry name" value="F420_oxidored"/>
    <property type="match status" value="1"/>
</dbReference>
<dbReference type="EC" id="1.5.1.2" evidence="6"/>
<dbReference type="InterPro" id="IPR029036">
    <property type="entry name" value="P5CR_dimer"/>
</dbReference>
<comment type="similarity">
    <text evidence="1">Belongs to the pyrroline-5-carboxylate reductase family.</text>
</comment>
<reference evidence="6" key="1">
    <citation type="submission" date="2019-08" db="EMBL/GenBank/DDBJ databases">
        <authorList>
            <person name="Kucharzyk K."/>
            <person name="Murdoch R.W."/>
            <person name="Higgins S."/>
            <person name="Loffler F."/>
        </authorList>
    </citation>
    <scope>NUCLEOTIDE SEQUENCE</scope>
</reference>
<dbReference type="PROSITE" id="PS00521">
    <property type="entry name" value="P5CR"/>
    <property type="match status" value="1"/>
</dbReference>
<dbReference type="GO" id="GO:0004735">
    <property type="term" value="F:pyrroline-5-carboxylate reductase activity"/>
    <property type="evidence" value="ECO:0007669"/>
    <property type="project" value="UniProtKB-EC"/>
</dbReference>
<evidence type="ECO:0000313" key="6">
    <source>
        <dbReference type="EMBL" id="MPM91288.1"/>
    </source>
</evidence>
<dbReference type="Pfam" id="PF14748">
    <property type="entry name" value="P5CR_dimer"/>
    <property type="match status" value="1"/>
</dbReference>